<evidence type="ECO:0000313" key="2">
    <source>
        <dbReference type="EMBL" id="TCC22345.1"/>
    </source>
</evidence>
<feature type="domain" description="DUF58" evidence="1">
    <location>
        <begin position="191"/>
        <end position="272"/>
    </location>
</feature>
<dbReference type="RefSeq" id="WP_131295256.1">
    <property type="nucleotide sequence ID" value="NZ_SJKA01000018.1"/>
</dbReference>
<evidence type="ECO:0000259" key="1">
    <source>
        <dbReference type="Pfam" id="PF01882"/>
    </source>
</evidence>
<gene>
    <name evidence="2" type="ORF">E0H50_34780</name>
</gene>
<dbReference type="Pfam" id="PF01882">
    <property type="entry name" value="DUF58"/>
    <property type="match status" value="1"/>
</dbReference>
<dbReference type="Proteomes" id="UP000292695">
    <property type="component" value="Unassembled WGS sequence"/>
</dbReference>
<protein>
    <submittedName>
        <fullName evidence="2">DUF58 domain-containing protein</fullName>
    </submittedName>
</protein>
<organism evidence="2 3">
    <name type="scientific">Kribbella sindirgiensis</name>
    <dbReference type="NCBI Taxonomy" id="1124744"/>
    <lineage>
        <taxon>Bacteria</taxon>
        <taxon>Bacillati</taxon>
        <taxon>Actinomycetota</taxon>
        <taxon>Actinomycetes</taxon>
        <taxon>Propionibacteriales</taxon>
        <taxon>Kribbellaceae</taxon>
        <taxon>Kribbella</taxon>
    </lineage>
</organism>
<keyword evidence="3" id="KW-1185">Reference proteome</keyword>
<dbReference type="AlphaFoldDB" id="A0A4R0I240"/>
<evidence type="ECO:0000313" key="3">
    <source>
        <dbReference type="Proteomes" id="UP000292695"/>
    </source>
</evidence>
<dbReference type="InterPro" id="IPR002881">
    <property type="entry name" value="DUF58"/>
</dbReference>
<proteinExistence type="predicted"/>
<name>A0A4R0I240_9ACTN</name>
<dbReference type="EMBL" id="SJKA01000018">
    <property type="protein sequence ID" value="TCC22345.1"/>
    <property type="molecule type" value="Genomic_DNA"/>
</dbReference>
<dbReference type="PANTHER" id="PTHR34351:SF1">
    <property type="entry name" value="SLR1927 PROTEIN"/>
    <property type="match status" value="1"/>
</dbReference>
<reference evidence="2 3" key="1">
    <citation type="submission" date="2019-02" db="EMBL/GenBank/DDBJ databases">
        <title>Kribbella capetownensis sp. nov. and Kribbella speibonae sp. nov., isolated from soil.</title>
        <authorList>
            <person name="Curtis S.M."/>
            <person name="Norton I."/>
            <person name="Everest G.J."/>
            <person name="Meyers P.R."/>
        </authorList>
    </citation>
    <scope>NUCLEOTIDE SEQUENCE [LARGE SCALE GENOMIC DNA]</scope>
    <source>
        <strain evidence="2 3">DSM 27082</strain>
    </source>
</reference>
<sequence>MRLTGRGVAVLLGSIAAYVLGELAGYSVFRALAGIGLGALIAATVLTVRQPQVTVQRVLSPDRVERGRPALATLRVRNEGPRWQAAFAAHDSAGDERQEVKIRRLGPGSEATYRYELPTLRRGKIAVGPLTLERRDPLGLASNRKATGEVATLWVHPRRHPTKTVVAGRPRHHHVGRTADDSLRGSADLRDVRPYVVGDEVRHLHWKATARTGQLMVRDYADPDQPRLTVLLDTRREPLPEATFEEATEVAASILFAASTAGHRCRLVTTAGADLAAPGGAVASRMFLDELCVVEQRDDKSGLVPPVLTTGTSAGGAIVVVTGARGSAADFAPLLSRYSSVTVIGLGEAQGVAPILSAQVVLGGSAQEALQQWTGVLR</sequence>
<accession>A0A4R0I240</accession>
<comment type="caution">
    <text evidence="2">The sequence shown here is derived from an EMBL/GenBank/DDBJ whole genome shotgun (WGS) entry which is preliminary data.</text>
</comment>
<dbReference type="OrthoDB" id="9812729at2"/>
<dbReference type="PANTHER" id="PTHR34351">
    <property type="entry name" value="SLR1927 PROTEIN-RELATED"/>
    <property type="match status" value="1"/>
</dbReference>